<keyword evidence="14" id="KW-1185">Reference proteome</keyword>
<keyword evidence="6 10" id="KW-0863">Zinc-finger</keyword>
<dbReference type="SUPFAM" id="SSF57850">
    <property type="entry name" value="RING/U-box"/>
    <property type="match status" value="1"/>
</dbReference>
<dbReference type="GO" id="GO:0005794">
    <property type="term" value="C:Golgi apparatus"/>
    <property type="evidence" value="ECO:0007669"/>
    <property type="project" value="TreeGrafter"/>
</dbReference>
<dbReference type="InterPro" id="IPR039043">
    <property type="entry name" value="ZFPL1"/>
</dbReference>
<dbReference type="InterPro" id="IPR013083">
    <property type="entry name" value="Znf_RING/FYVE/PHD"/>
</dbReference>
<dbReference type="InterPro" id="IPR058731">
    <property type="entry name" value="Znf-B_box_ZFPL1-like"/>
</dbReference>
<comment type="subcellular location">
    <subcellularLocation>
        <location evidence="1 11">Membrane</location>
        <topology evidence="1 11">Single-pass membrane protein</topology>
    </subcellularLocation>
</comment>
<dbReference type="CDD" id="cd16487">
    <property type="entry name" value="mRING-H2-C3DHC3_ZFPL1"/>
    <property type="match status" value="1"/>
</dbReference>
<evidence type="ECO:0000256" key="8">
    <source>
        <dbReference type="ARBA" id="ARBA00022989"/>
    </source>
</evidence>
<evidence type="ECO:0000259" key="12">
    <source>
        <dbReference type="PROSITE" id="PS50089"/>
    </source>
</evidence>
<keyword evidence="9 11" id="KW-0472">Membrane</keyword>
<evidence type="ECO:0000256" key="4">
    <source>
        <dbReference type="ARBA" id="ARBA00022692"/>
    </source>
</evidence>
<dbReference type="InterPro" id="IPR058730">
    <property type="entry name" value="U-box_ZFPL1-like"/>
</dbReference>
<keyword evidence="7 11" id="KW-0862">Zinc</keyword>
<reference evidence="13 14" key="1">
    <citation type="journal article" date="2024" name="BMC Genomics">
        <title>Genome assembly of redclaw crayfish (Cherax quadricarinatus) provides insights into its immune adaptation and hypoxia tolerance.</title>
        <authorList>
            <person name="Liu Z."/>
            <person name="Zheng J."/>
            <person name="Li H."/>
            <person name="Fang K."/>
            <person name="Wang S."/>
            <person name="He J."/>
            <person name="Zhou D."/>
            <person name="Weng S."/>
            <person name="Chi M."/>
            <person name="Gu Z."/>
            <person name="He J."/>
            <person name="Li F."/>
            <person name="Wang M."/>
        </authorList>
    </citation>
    <scope>NUCLEOTIDE SEQUENCE [LARGE SCALE GENOMIC DNA]</scope>
    <source>
        <strain evidence="13">ZL_2023a</strain>
    </source>
</reference>
<gene>
    <name evidence="13" type="ORF">OTU49_000525</name>
</gene>
<evidence type="ECO:0000256" key="10">
    <source>
        <dbReference type="PROSITE-ProRule" id="PRU00175"/>
    </source>
</evidence>
<accession>A0AAW0Y1H9</accession>
<evidence type="ECO:0000256" key="1">
    <source>
        <dbReference type="ARBA" id="ARBA00004167"/>
    </source>
</evidence>
<keyword evidence="4" id="KW-0812">Transmembrane</keyword>
<dbReference type="GO" id="GO:0008270">
    <property type="term" value="F:zinc ion binding"/>
    <property type="evidence" value="ECO:0007669"/>
    <property type="project" value="UniProtKB-UniRule"/>
</dbReference>
<evidence type="ECO:0000256" key="5">
    <source>
        <dbReference type="ARBA" id="ARBA00022723"/>
    </source>
</evidence>
<dbReference type="Pfam" id="PF25993">
    <property type="entry name" value="zf-B_box_ZFPL1"/>
    <property type="match status" value="1"/>
</dbReference>
<evidence type="ECO:0000256" key="7">
    <source>
        <dbReference type="ARBA" id="ARBA00022833"/>
    </source>
</evidence>
<dbReference type="Pfam" id="PF25998">
    <property type="entry name" value="U-box_ZFPL1"/>
    <property type="match status" value="1"/>
</dbReference>
<sequence>MGLCKCPMKKVTNQFCFEHRVNVCEHCMVEEHPTCVVQSYLHWLDDSDYNPVCRICDDQLATGECIRLVCYDLFHKECLNDWASRLPPNTAPAGYKCPVCSKAIFPPPNLVSPIADRLQEALAVFPWARTGLGLPLIEDVGSNEQCDWSVANGTTPDMVSHDHFSSTHSRPAVTQAKPLGQIKKHNIDTHTRVHTHG</sequence>
<feature type="domain" description="RING-type" evidence="12">
    <location>
        <begin position="53"/>
        <end position="101"/>
    </location>
</feature>
<dbReference type="PANTHER" id="PTHR12981:SF0">
    <property type="entry name" value="ZINC FINGER PROTEIN-LIKE 1"/>
    <property type="match status" value="1"/>
</dbReference>
<feature type="non-terminal residue" evidence="13">
    <location>
        <position position="197"/>
    </location>
</feature>
<dbReference type="PROSITE" id="PS50089">
    <property type="entry name" value="ZF_RING_2"/>
    <property type="match status" value="1"/>
</dbReference>
<evidence type="ECO:0000256" key="3">
    <source>
        <dbReference type="ARBA" id="ARBA00013701"/>
    </source>
</evidence>
<evidence type="ECO:0000313" key="14">
    <source>
        <dbReference type="Proteomes" id="UP001445076"/>
    </source>
</evidence>
<evidence type="ECO:0000256" key="6">
    <source>
        <dbReference type="ARBA" id="ARBA00022771"/>
    </source>
</evidence>
<dbReference type="InterPro" id="IPR001841">
    <property type="entry name" value="Znf_RING"/>
</dbReference>
<organism evidence="13 14">
    <name type="scientific">Cherax quadricarinatus</name>
    <name type="common">Australian red claw crayfish</name>
    <dbReference type="NCBI Taxonomy" id="27406"/>
    <lineage>
        <taxon>Eukaryota</taxon>
        <taxon>Metazoa</taxon>
        <taxon>Ecdysozoa</taxon>
        <taxon>Arthropoda</taxon>
        <taxon>Crustacea</taxon>
        <taxon>Multicrustacea</taxon>
        <taxon>Malacostraca</taxon>
        <taxon>Eumalacostraca</taxon>
        <taxon>Eucarida</taxon>
        <taxon>Decapoda</taxon>
        <taxon>Pleocyemata</taxon>
        <taxon>Astacidea</taxon>
        <taxon>Parastacoidea</taxon>
        <taxon>Parastacidae</taxon>
        <taxon>Cherax</taxon>
    </lineage>
</organism>
<comment type="similarity">
    <text evidence="2 11">Belongs to the ZFPL1 family.</text>
</comment>
<comment type="caution">
    <text evidence="13">The sequence shown here is derived from an EMBL/GenBank/DDBJ whole genome shotgun (WGS) entry which is preliminary data.</text>
</comment>
<protein>
    <recommendedName>
        <fullName evidence="3 11">Zinc finger protein-like 1 homolog</fullName>
    </recommendedName>
</protein>
<dbReference type="EMBL" id="JARKIK010000020">
    <property type="protein sequence ID" value="KAK8745236.1"/>
    <property type="molecule type" value="Genomic_DNA"/>
</dbReference>
<dbReference type="AlphaFoldDB" id="A0AAW0Y1H9"/>
<evidence type="ECO:0000256" key="9">
    <source>
        <dbReference type="ARBA" id="ARBA00023136"/>
    </source>
</evidence>
<dbReference type="PANTHER" id="PTHR12981">
    <property type="entry name" value="ZINC FINGER PROTEIN-LIKE 1"/>
    <property type="match status" value="1"/>
</dbReference>
<keyword evidence="8" id="KW-1133">Transmembrane helix</keyword>
<name>A0AAW0Y1H9_CHEQU</name>
<keyword evidence="5 11" id="KW-0479">Metal-binding</keyword>
<evidence type="ECO:0000256" key="11">
    <source>
        <dbReference type="RuleBase" id="RU369078"/>
    </source>
</evidence>
<evidence type="ECO:0000256" key="2">
    <source>
        <dbReference type="ARBA" id="ARBA00005561"/>
    </source>
</evidence>
<dbReference type="Gene3D" id="3.30.40.10">
    <property type="entry name" value="Zinc/RING finger domain, C3HC4 (zinc finger)"/>
    <property type="match status" value="1"/>
</dbReference>
<proteinExistence type="inferred from homology"/>
<dbReference type="Proteomes" id="UP001445076">
    <property type="component" value="Unassembled WGS sequence"/>
</dbReference>
<dbReference type="GO" id="GO:0016020">
    <property type="term" value="C:membrane"/>
    <property type="evidence" value="ECO:0007669"/>
    <property type="project" value="UniProtKB-SubCell"/>
</dbReference>
<evidence type="ECO:0000313" key="13">
    <source>
        <dbReference type="EMBL" id="KAK8745236.1"/>
    </source>
</evidence>